<accession>A0ABQ3WSH5</accession>
<dbReference type="EMBL" id="BOMF01000123">
    <property type="protein sequence ID" value="GID49231.1"/>
    <property type="molecule type" value="Genomic_DNA"/>
</dbReference>
<gene>
    <name evidence="1" type="ORF">Aca07nite_65060</name>
</gene>
<reference evidence="1" key="1">
    <citation type="submission" date="2021-01" db="EMBL/GenBank/DDBJ databases">
        <title>Whole genome shotgun sequence of Actinoplanes capillaceus NBRC 16408.</title>
        <authorList>
            <person name="Komaki H."/>
            <person name="Tamura T."/>
        </authorList>
    </citation>
    <scope>NUCLEOTIDE SEQUENCE [LARGE SCALE GENOMIC DNA]</scope>
    <source>
        <strain evidence="1">NBRC 16408</strain>
    </source>
</reference>
<name>A0ABQ3WSH5_9ACTN</name>
<proteinExistence type="predicted"/>
<sequence length="54" mass="5755">MVTPVAKVPKMRRSSRGSYVLVGKSSAIAILADPLLRDEPPSWANAIAGHPVSR</sequence>
<evidence type="ECO:0000313" key="1">
    <source>
        <dbReference type="EMBL" id="GID49231.1"/>
    </source>
</evidence>
<protein>
    <submittedName>
        <fullName evidence="1">Uncharacterized protein</fullName>
    </submittedName>
</protein>
<organism evidence="1">
    <name type="scientific">Actinoplanes campanulatus</name>
    <dbReference type="NCBI Taxonomy" id="113559"/>
    <lineage>
        <taxon>Bacteria</taxon>
        <taxon>Bacillati</taxon>
        <taxon>Actinomycetota</taxon>
        <taxon>Actinomycetes</taxon>
        <taxon>Micromonosporales</taxon>
        <taxon>Micromonosporaceae</taxon>
        <taxon>Actinoplanes</taxon>
    </lineage>
</organism>
<comment type="caution">
    <text evidence="1">The sequence shown here is derived from an EMBL/GenBank/DDBJ whole genome shotgun (WGS) entry which is preliminary data.</text>
</comment>